<evidence type="ECO:0000313" key="2">
    <source>
        <dbReference type="EMBL" id="MBD3848843.1"/>
    </source>
</evidence>
<dbReference type="SUPFAM" id="SSF53474">
    <property type="entry name" value="alpha/beta-Hydrolases"/>
    <property type="match status" value="1"/>
</dbReference>
<feature type="domain" description="AB hydrolase-1" evidence="1">
    <location>
        <begin position="20"/>
        <end position="121"/>
    </location>
</feature>
<dbReference type="Pfam" id="PF00561">
    <property type="entry name" value="Abhydrolase_1"/>
    <property type="match status" value="1"/>
</dbReference>
<dbReference type="RefSeq" id="WP_191125732.1">
    <property type="nucleotide sequence ID" value="NZ_JACXWY010000024.1"/>
</dbReference>
<name>A0A927EDE3_9HYPH</name>
<gene>
    <name evidence="2" type="ORF">IED13_24360</name>
</gene>
<dbReference type="GO" id="GO:0046503">
    <property type="term" value="P:glycerolipid catabolic process"/>
    <property type="evidence" value="ECO:0007669"/>
    <property type="project" value="TreeGrafter"/>
</dbReference>
<reference evidence="2" key="1">
    <citation type="submission" date="2020-09" db="EMBL/GenBank/DDBJ databases">
        <title>Bosea spartocytisi sp. nov. a root nodule endophyte of Spartocytisus supranubius in the high mountain ecosystem fo the Teide National Park (Canary Islands, Spain).</title>
        <authorList>
            <person name="Pulido-Suarez L."/>
            <person name="Peix A."/>
            <person name="Igual J.M."/>
            <person name="Socas-Perez N."/>
            <person name="Velazquez E."/>
            <person name="Flores-Felix J.D."/>
            <person name="Leon-Barrios M."/>
        </authorList>
    </citation>
    <scope>NUCLEOTIDE SEQUENCE</scope>
    <source>
        <strain evidence="2">SSUT16</strain>
    </source>
</reference>
<dbReference type="PANTHER" id="PTHR43433:SF5">
    <property type="entry name" value="AB HYDROLASE-1 DOMAIN-CONTAINING PROTEIN"/>
    <property type="match status" value="1"/>
</dbReference>
<dbReference type="InterPro" id="IPR029058">
    <property type="entry name" value="AB_hydrolase_fold"/>
</dbReference>
<dbReference type="Proteomes" id="UP000619295">
    <property type="component" value="Unassembled WGS sequence"/>
</dbReference>
<dbReference type="InterPro" id="IPR050471">
    <property type="entry name" value="AB_hydrolase"/>
</dbReference>
<evidence type="ECO:0000259" key="1">
    <source>
        <dbReference type="Pfam" id="PF00561"/>
    </source>
</evidence>
<comment type="caution">
    <text evidence="2">The sequence shown here is derived from an EMBL/GenBank/DDBJ whole genome shotgun (WGS) entry which is preliminary data.</text>
</comment>
<keyword evidence="2" id="KW-0378">Hydrolase</keyword>
<sequence>MPSFRNGPVEIAYLDEGEGYPIVLVHGFASNKNITWVYPRWVSELKRHGRRVIALDNRGHGESTKLYDPNDYDLNAMVGDVRALLDHLGLDRVDMMGYSLGSRVTGCLARSEPQRVRSAILGGLGVDMIEGGGPGENVANALEAVSLDGITDSVGRTFRAFADQTRSDLKALAACLRGSRCLATREEIASIAVPVLIAVGTIDEIAGSARALAALIPGAEVLDIPDRDHMRAVGDRAFSAGVLDFLSRRP</sequence>
<dbReference type="InterPro" id="IPR000073">
    <property type="entry name" value="AB_hydrolase_1"/>
</dbReference>
<accession>A0A927EDE3</accession>
<proteinExistence type="predicted"/>
<organism evidence="2 3">
    <name type="scientific">Bosea spartocytisi</name>
    <dbReference type="NCBI Taxonomy" id="2773451"/>
    <lineage>
        <taxon>Bacteria</taxon>
        <taxon>Pseudomonadati</taxon>
        <taxon>Pseudomonadota</taxon>
        <taxon>Alphaproteobacteria</taxon>
        <taxon>Hyphomicrobiales</taxon>
        <taxon>Boseaceae</taxon>
        <taxon>Bosea</taxon>
    </lineage>
</organism>
<dbReference type="PANTHER" id="PTHR43433">
    <property type="entry name" value="HYDROLASE, ALPHA/BETA FOLD FAMILY PROTEIN"/>
    <property type="match status" value="1"/>
</dbReference>
<protein>
    <submittedName>
        <fullName evidence="2">Alpha/beta fold hydrolase</fullName>
    </submittedName>
</protein>
<evidence type="ECO:0000313" key="3">
    <source>
        <dbReference type="Proteomes" id="UP000619295"/>
    </source>
</evidence>
<dbReference type="EMBL" id="JACXWY010000024">
    <property type="protein sequence ID" value="MBD3848843.1"/>
    <property type="molecule type" value="Genomic_DNA"/>
</dbReference>
<dbReference type="Gene3D" id="3.40.50.1820">
    <property type="entry name" value="alpha/beta hydrolase"/>
    <property type="match status" value="1"/>
</dbReference>
<dbReference type="AlphaFoldDB" id="A0A927EDE3"/>
<keyword evidence="3" id="KW-1185">Reference proteome</keyword>
<dbReference type="GO" id="GO:0004806">
    <property type="term" value="F:triacylglycerol lipase activity"/>
    <property type="evidence" value="ECO:0007669"/>
    <property type="project" value="TreeGrafter"/>
</dbReference>